<keyword evidence="7 10" id="KW-0788">Thiol protease</keyword>
<comment type="function">
    <text evidence="8">Ubiquitin-protein hydrolase is involved both in the processing of ubiquitin precursors and of ubiquitinated proteins. This enzyme is a thiol protease that recognizes and hydrolyzes a peptide bond at the C-terminal glycine of ubiquitin.</text>
</comment>
<dbReference type="EC" id="3.4.19.12" evidence="3 11"/>
<feature type="active site" description="Nucleophile" evidence="10">
    <location>
        <position position="92"/>
    </location>
</feature>
<comment type="catalytic activity">
    <reaction evidence="1 10 11">
        <text>Thiol-dependent hydrolysis of ester, thioester, amide, peptide and isopeptide bonds formed by the C-terminal Gly of ubiquitin (a 76-residue protein attached to proteins as an intracellular targeting signal).</text>
        <dbReference type="EC" id="3.4.19.12"/>
    </reaction>
</comment>
<comment type="similarity">
    <text evidence="2 10 11">Belongs to the peptidase C12 family.</text>
</comment>
<dbReference type="GO" id="GO:0005737">
    <property type="term" value="C:cytoplasm"/>
    <property type="evidence" value="ECO:0007669"/>
    <property type="project" value="TreeGrafter"/>
</dbReference>
<feature type="site" description="Transition state stabilizer" evidence="10">
    <location>
        <position position="86"/>
    </location>
</feature>
<dbReference type="SUPFAM" id="SSF54001">
    <property type="entry name" value="Cysteine proteinases"/>
    <property type="match status" value="1"/>
</dbReference>
<dbReference type="InterPro" id="IPR001578">
    <property type="entry name" value="Peptidase_C12_UCH"/>
</dbReference>
<dbReference type="InterPro" id="IPR036959">
    <property type="entry name" value="Peptidase_C12_UCH_sf"/>
</dbReference>
<reference evidence="13" key="1">
    <citation type="submission" date="2015-12" db="EMBL/GenBank/DDBJ databases">
        <title>De novo transcriptome assembly of four potential Pierce s Disease insect vectors from Arizona vineyards.</title>
        <authorList>
            <person name="Tassone E.E."/>
        </authorList>
    </citation>
    <scope>NUCLEOTIDE SEQUENCE</scope>
</reference>
<dbReference type="PRINTS" id="PR00707">
    <property type="entry name" value="UBCTHYDRLASE"/>
</dbReference>
<dbReference type="PANTHER" id="PTHR10589:SF17">
    <property type="entry name" value="UBIQUITIN CARBOXYL-TERMINAL HYDROLASE"/>
    <property type="match status" value="1"/>
</dbReference>
<dbReference type="PANTHER" id="PTHR10589">
    <property type="entry name" value="UBIQUITIN CARBOXYL-TERMINAL HYDROLASE"/>
    <property type="match status" value="1"/>
</dbReference>
<evidence type="ECO:0000256" key="8">
    <source>
        <dbReference type="ARBA" id="ARBA00055560"/>
    </source>
</evidence>
<accession>A0A1B6DXJ4</accession>
<evidence type="ECO:0000256" key="4">
    <source>
        <dbReference type="ARBA" id="ARBA00022670"/>
    </source>
</evidence>
<evidence type="ECO:0000259" key="12">
    <source>
        <dbReference type="PROSITE" id="PS52048"/>
    </source>
</evidence>
<dbReference type="GO" id="GO:0016579">
    <property type="term" value="P:protein deubiquitination"/>
    <property type="evidence" value="ECO:0007669"/>
    <property type="project" value="TreeGrafter"/>
</dbReference>
<evidence type="ECO:0000256" key="6">
    <source>
        <dbReference type="ARBA" id="ARBA00022801"/>
    </source>
</evidence>
<feature type="site" description="Important for enzyme activity" evidence="10">
    <location>
        <position position="180"/>
    </location>
</feature>
<organism evidence="13">
    <name type="scientific">Clastoptera arizonana</name>
    <name type="common">Arizona spittle bug</name>
    <dbReference type="NCBI Taxonomy" id="38151"/>
    <lineage>
        <taxon>Eukaryota</taxon>
        <taxon>Metazoa</taxon>
        <taxon>Ecdysozoa</taxon>
        <taxon>Arthropoda</taxon>
        <taxon>Hexapoda</taxon>
        <taxon>Insecta</taxon>
        <taxon>Pterygota</taxon>
        <taxon>Neoptera</taxon>
        <taxon>Paraneoptera</taxon>
        <taxon>Hemiptera</taxon>
        <taxon>Auchenorrhyncha</taxon>
        <taxon>Cercopoidea</taxon>
        <taxon>Clastopteridae</taxon>
        <taxon>Clastoptera</taxon>
    </lineage>
</organism>
<dbReference type="FunFam" id="3.40.532.10:FF:000006">
    <property type="entry name" value="Ubiquitin carboxyl-terminal hydrolase"/>
    <property type="match status" value="1"/>
</dbReference>
<dbReference type="CDD" id="cd09616">
    <property type="entry name" value="Peptidase_C12_UCH_L1_L3"/>
    <property type="match status" value="1"/>
</dbReference>
<evidence type="ECO:0000256" key="5">
    <source>
        <dbReference type="ARBA" id="ARBA00022786"/>
    </source>
</evidence>
<evidence type="ECO:0000256" key="1">
    <source>
        <dbReference type="ARBA" id="ARBA00000707"/>
    </source>
</evidence>
<dbReference type="GO" id="GO:0006511">
    <property type="term" value="P:ubiquitin-dependent protein catabolic process"/>
    <property type="evidence" value="ECO:0007669"/>
    <property type="project" value="UniProtKB-UniRule"/>
</dbReference>
<evidence type="ECO:0000256" key="10">
    <source>
        <dbReference type="PROSITE-ProRule" id="PRU01393"/>
    </source>
</evidence>
<proteinExistence type="inferred from homology"/>
<feature type="active site" description="Proton donor" evidence="10">
    <location>
        <position position="165"/>
    </location>
</feature>
<keyword evidence="6 10" id="KW-0378">Hydrolase</keyword>
<gene>
    <name evidence="13" type="ORF">g.8316</name>
</gene>
<evidence type="ECO:0000256" key="9">
    <source>
        <dbReference type="ARBA" id="ARBA00073226"/>
    </source>
</evidence>
<dbReference type="InterPro" id="IPR057254">
    <property type="entry name" value="UCH_AS"/>
</dbReference>
<dbReference type="InterPro" id="IPR038765">
    <property type="entry name" value="Papain-like_cys_pep_sf"/>
</dbReference>
<protein>
    <recommendedName>
        <fullName evidence="9 11">Ubiquitin carboxyl-terminal hydrolase</fullName>
        <ecNumber evidence="3 11">3.4.19.12</ecNumber>
    </recommendedName>
</protein>
<evidence type="ECO:0000256" key="2">
    <source>
        <dbReference type="ARBA" id="ARBA00009326"/>
    </source>
</evidence>
<name>A0A1B6DXJ4_9HEMI</name>
<sequence length="227" mass="25304">MAWTPLESNPDVMNKLLYHLGMPDKWQIVDVYGLDSVMLATVPRPVLAVILLFPTSSKYYEHRQQLEEEIKGKGQKVSPGVFFMKQYVQNACGTFALIHSVANNTDHIELSDGALKQFLNEAKPLKPEDRGELLQKAVEIIHAHKEISQEGQTEAPDPSENVNYHFVAFVSKDGDLYELDGSKSFPINHGPSSPDSVLDNAAKIIQDYMALDPDNLHFTVIALTGVE</sequence>
<dbReference type="Gene3D" id="3.40.532.10">
    <property type="entry name" value="Peptidase C12, ubiquitin carboxyl-terminal hydrolase"/>
    <property type="match status" value="1"/>
</dbReference>
<dbReference type="EMBL" id="GEDC01006894">
    <property type="protein sequence ID" value="JAS30404.1"/>
    <property type="molecule type" value="Transcribed_RNA"/>
</dbReference>
<keyword evidence="5 10" id="KW-0833">Ubl conjugation pathway</keyword>
<dbReference type="GO" id="GO:0004843">
    <property type="term" value="F:cysteine-type deubiquitinase activity"/>
    <property type="evidence" value="ECO:0007669"/>
    <property type="project" value="UniProtKB-UniRule"/>
</dbReference>
<keyword evidence="4 10" id="KW-0645">Protease</keyword>
<dbReference type="PROSITE" id="PS00140">
    <property type="entry name" value="UCH_1"/>
    <property type="match status" value="1"/>
</dbReference>
<feature type="domain" description="UCH catalytic" evidence="12">
    <location>
        <begin position="2"/>
        <end position="225"/>
    </location>
</feature>
<evidence type="ECO:0000256" key="11">
    <source>
        <dbReference type="RuleBase" id="RU361215"/>
    </source>
</evidence>
<evidence type="ECO:0000256" key="7">
    <source>
        <dbReference type="ARBA" id="ARBA00022807"/>
    </source>
</evidence>
<dbReference type="AlphaFoldDB" id="A0A1B6DXJ4"/>
<dbReference type="PROSITE" id="PS52048">
    <property type="entry name" value="UCH_DOMAIN"/>
    <property type="match status" value="1"/>
</dbReference>
<evidence type="ECO:0000256" key="3">
    <source>
        <dbReference type="ARBA" id="ARBA00012759"/>
    </source>
</evidence>
<evidence type="ECO:0000313" key="13">
    <source>
        <dbReference type="EMBL" id="JAS30404.1"/>
    </source>
</evidence>
<dbReference type="Pfam" id="PF01088">
    <property type="entry name" value="Peptidase_C12"/>
    <property type="match status" value="1"/>
</dbReference>